<feature type="compositionally biased region" description="Basic residues" evidence="1">
    <location>
        <begin position="655"/>
        <end position="671"/>
    </location>
</feature>
<accession>A0A8H4NBL8</accession>
<feature type="compositionally biased region" description="Basic and acidic residues" evidence="1">
    <location>
        <begin position="630"/>
        <end position="643"/>
    </location>
</feature>
<feature type="compositionally biased region" description="Low complexity" evidence="1">
    <location>
        <begin position="24"/>
        <end position="44"/>
    </location>
</feature>
<feature type="compositionally biased region" description="Polar residues" evidence="1">
    <location>
        <begin position="250"/>
        <end position="275"/>
    </location>
</feature>
<dbReference type="Pfam" id="PF08642">
    <property type="entry name" value="Rxt3"/>
    <property type="match status" value="1"/>
</dbReference>
<evidence type="ECO:0000313" key="2">
    <source>
        <dbReference type="EMBL" id="KAF4314533.1"/>
    </source>
</evidence>
<evidence type="ECO:0000256" key="1">
    <source>
        <dbReference type="SAM" id="MobiDB-lite"/>
    </source>
</evidence>
<feature type="compositionally biased region" description="Pro residues" evidence="1">
    <location>
        <begin position="297"/>
        <end position="307"/>
    </location>
</feature>
<feature type="compositionally biased region" description="Low complexity" evidence="1">
    <location>
        <begin position="177"/>
        <end position="193"/>
    </location>
</feature>
<dbReference type="Gene3D" id="2.170.130.20">
    <property type="entry name" value="LCCL-like domain"/>
    <property type="match status" value="1"/>
</dbReference>
<protein>
    <submittedName>
        <fullName evidence="2">Histone deacetylation protein Rxt3</fullName>
    </submittedName>
</protein>
<dbReference type="EMBL" id="WWBZ02000001">
    <property type="protein sequence ID" value="KAF4314533.1"/>
    <property type="molecule type" value="Genomic_DNA"/>
</dbReference>
<dbReference type="InterPro" id="IPR013951">
    <property type="entry name" value="Rxt3"/>
</dbReference>
<feature type="compositionally biased region" description="Polar residues" evidence="1">
    <location>
        <begin position="498"/>
        <end position="514"/>
    </location>
</feature>
<feature type="region of interest" description="Disordered" evidence="1">
    <location>
        <begin position="1000"/>
        <end position="1028"/>
    </location>
</feature>
<feature type="region of interest" description="Disordered" evidence="1">
    <location>
        <begin position="1"/>
        <end position="671"/>
    </location>
</feature>
<proteinExistence type="predicted"/>
<feature type="compositionally biased region" description="Basic and acidic residues" evidence="1">
    <location>
        <begin position="516"/>
        <end position="527"/>
    </location>
</feature>
<feature type="compositionally biased region" description="Polar residues" evidence="1">
    <location>
        <begin position="478"/>
        <end position="488"/>
    </location>
</feature>
<feature type="region of interest" description="Disordered" evidence="1">
    <location>
        <begin position="892"/>
        <end position="925"/>
    </location>
</feature>
<feature type="compositionally biased region" description="Basic and acidic residues" evidence="1">
    <location>
        <begin position="358"/>
        <end position="368"/>
    </location>
</feature>
<feature type="compositionally biased region" description="Basic and acidic residues" evidence="1">
    <location>
        <begin position="418"/>
        <end position="429"/>
    </location>
</feature>
<feature type="compositionally biased region" description="Polar residues" evidence="1">
    <location>
        <begin position="644"/>
        <end position="654"/>
    </location>
</feature>
<name>A0A8H4NBL8_9PEZI</name>
<dbReference type="SUPFAM" id="SSF69848">
    <property type="entry name" value="LCCL domain"/>
    <property type="match status" value="1"/>
</dbReference>
<feature type="region of interest" description="Disordered" evidence="1">
    <location>
        <begin position="732"/>
        <end position="764"/>
    </location>
</feature>
<feature type="compositionally biased region" description="Low complexity" evidence="1">
    <location>
        <begin position="284"/>
        <end position="296"/>
    </location>
</feature>
<feature type="compositionally biased region" description="Low complexity" evidence="1">
    <location>
        <begin position="548"/>
        <end position="563"/>
    </location>
</feature>
<feature type="compositionally biased region" description="Pro residues" evidence="1">
    <location>
        <begin position="96"/>
        <end position="114"/>
    </location>
</feature>
<reference evidence="2" key="1">
    <citation type="submission" date="2020-04" db="EMBL/GenBank/DDBJ databases">
        <title>Genome Assembly and Annotation of Botryosphaeria dothidea sdau 11-99, a Latent Pathogen of Apple Fruit Ring Rot in China.</title>
        <authorList>
            <person name="Yu C."/>
            <person name="Diao Y."/>
            <person name="Lu Q."/>
            <person name="Zhao J."/>
            <person name="Cui S."/>
            <person name="Peng C."/>
            <person name="He B."/>
            <person name="Liu H."/>
        </authorList>
    </citation>
    <scope>NUCLEOTIDE SEQUENCE [LARGE SCALE GENOMIC DNA]</scope>
    <source>
        <strain evidence="2">Sdau11-99</strain>
    </source>
</reference>
<comment type="caution">
    <text evidence="2">The sequence shown here is derived from an EMBL/GenBank/DDBJ whole genome shotgun (WGS) entry which is preliminary data.</text>
</comment>
<dbReference type="AlphaFoldDB" id="A0A8H4NBL8"/>
<dbReference type="OrthoDB" id="3596986at2759"/>
<evidence type="ECO:0000313" key="3">
    <source>
        <dbReference type="Proteomes" id="UP000572817"/>
    </source>
</evidence>
<dbReference type="InterPro" id="IPR036609">
    <property type="entry name" value="LCCL_sf"/>
</dbReference>
<dbReference type="Proteomes" id="UP000572817">
    <property type="component" value="Unassembled WGS sequence"/>
</dbReference>
<feature type="compositionally biased region" description="Basic residues" evidence="1">
    <location>
        <begin position="734"/>
        <end position="757"/>
    </location>
</feature>
<feature type="compositionally biased region" description="Low complexity" evidence="1">
    <location>
        <begin position="86"/>
        <end position="95"/>
    </location>
</feature>
<organism evidence="2 3">
    <name type="scientific">Botryosphaeria dothidea</name>
    <dbReference type="NCBI Taxonomy" id="55169"/>
    <lineage>
        <taxon>Eukaryota</taxon>
        <taxon>Fungi</taxon>
        <taxon>Dikarya</taxon>
        <taxon>Ascomycota</taxon>
        <taxon>Pezizomycotina</taxon>
        <taxon>Dothideomycetes</taxon>
        <taxon>Dothideomycetes incertae sedis</taxon>
        <taxon>Botryosphaeriales</taxon>
        <taxon>Botryosphaeriaceae</taxon>
        <taxon>Botryosphaeria</taxon>
    </lineage>
</organism>
<sequence length="1028" mass="111380">MLPPDEIALSSVTAGTPHAHDAQIQHQQSSQQQHQAPSTSSTATRPHQNSAPPPPPPSLTQASNGSGHVPYAFESQRRRSLGGASPPQYYAAAARDPPPPPPSFSNRHMPPPSSPQQSSPLPHYASQRGPPPPPFSTGRDLPGLVGPPRPSSNMSISSLMGGFESAAASRQSQSHYSPPSSTTAPSPSMNSMQPPSPRRNLVGGGRMEYSQYRRPETPDQYPPVSRPADRPAYTSGSPPRSFAVPPTASPDAQRQSLGPSSQPYKPGPLQTSNPYHHQPSRSEPSSADPRPGASSAPPRPNSQPSHPPSSTNHGESRDMYDAASARRAFFGQSEEERRAAQDHVYQGRPGVSNPGDTSRLDTGGRERPSTVQPLSHSIFDAPDRQRAGIPQPQPATSQPPRSLFWHPQPRSQATGETAQHHIEESRDPYQHGARSTPGAPCGPMMGINRSATGAHVSAADNHQRFPLAHDPARRVAEQYQSPPTSDPSSMDRRRNDQAGHQQAHNGYAPRSSSYEYHPKPQGEEMQKSRSFLGVSPEARRTGRASPLPQAVQGAQAQPVVPGGDPSIKNEFGRMFSGLGSGLVSAPHGSATPTRGSPFPQNREAMAHGDSGDLDPLGRTGSRGARRSRKIKDEEGRVESDSNDSRITPSLAGQRNSKRPKHNHPGHHHHHLYSHQYVHPDLDKDLRLIVSSHHHRPEEEQNMAIATQQASTTPTSFSKVNGVQGQNIPSIVPSAHHHHHHHHAPHPPHHHHHHHHAPRVASVPPIPATKPIVEVNSQAVLEKVKDLPRYHLGSVVYEATTAPPPSKNTSIDDRYGFRTIPSTLPDYTGKENCTLTVRIPRYYLSERQRDVIVVSRQLWGSEIYTHDSDVVGAAIHSGWIRGAWPEDVDVNMLDPRINGGSEAPSEADPSQPLVSKPGHPAPPPTGFDAHVTVTILPCLTEYKGSVCYGIKSHTRRQHEGCSYKIDRVEWVDDELTKRGEERSGAARRERMAAAQSLVALLTSGGGRHSNGTDGDVSQGMRMGQAQAVA</sequence>
<keyword evidence="3" id="KW-1185">Reference proteome</keyword>
<gene>
    <name evidence="2" type="ORF">GTA08_BOTSDO00357</name>
</gene>